<feature type="compositionally biased region" description="Low complexity" evidence="1">
    <location>
        <begin position="178"/>
        <end position="201"/>
    </location>
</feature>
<feature type="compositionally biased region" description="Low complexity" evidence="1">
    <location>
        <begin position="1310"/>
        <end position="1324"/>
    </location>
</feature>
<sequence length="1484" mass="156968">MDRNREARRGTMTSVNGVLPRRRQRGSGLRDSPEENGALEMQETTRLRDRGSRKERDRDRSSRSKRRRGDRLMHGSHGEEGDESSEESVDEEEDDDEEDASVAVRLPAPTTPTTNASMQSQQLRKGFPAKPARPPGTGSWKVAEEMIGAPIPRKARSSSVKRSQECWVSGGEQVHRQTSTSPTRPSPSSTAPVSPSSSNASVRKKIKPISGAKHRPPKTSKASSSSIQEIEIEVAEVLFGMTRHVPPKQESINHDLKEANGLGSEVKSRISSPTPISSPLATSQPAANLALNSVLLTTAALKKKRPRMRFDEESPTSPPSSFPPPAASVSSETALLQSAGDKVDTSTNSEKKAAFPAVENGGAVGNPALSIESSALVTSAKVLEAAVKPEDKLASDPMAKEETNVPKETPGANLGVNLDEPPTTKSDLVSESQREEKFSIDLMVSSKSSSLAPPPGKPPLETETASGCAAERKPVKMEMVPKPELAGVDGEKVDKSSKTEDGAGGFVDEKLTAEDMELNKQAVKERNPYHLHDLENPDRDVAGPSKHQAQKQPPRAHRADSRIEKAVKFLLYHLFSQWTGAPNLCRLTPPLSSLYAPSITDILCLQSFLSSQIRPKRCSTHCYIAQNIHYHQQIARLNPFWASAAGAGSLYGPKQYNINSVTLSESAILGSPLPGSLPGRSLGSVQEKGGLSSSSYSTLSNKDKGNSAANPLIDSQRKPPLLPPSSQPGSSSNMLAPALIFPLNQQQAAASPAAAASRSGAAKLTSGNVNAAQSSPPTNNGTASSMSFNYPGLPSNEAQYLAFLQNNGYPFPIPAHVGGPPPFRGANPAQAAMPFYNLSFYPQMIHPSQLRQQPPPPPSSQQPGHSPQGHQNQSNSSGSSSSQKQQHSQQSQRILSTARGNPFPHSRQLDSEAGCEDPPSTADSRGLQHQKSIYNQKVVMPVHSQNFALISPAPAAASSNNEKQHQQQLPQQTQNQVMKMDLTPSQAFAMSFASFAGAGEAAAHGVDFSSMAQNALFHGLPEAARHGYHVSAAAAAAVHAAQQQRKRPEEAKSASELANLSTGGEEGKVTSANNKVAVNTQQHSLTFSRAETDPQISSILNNSTVPRPSGLPGTPPAVPNPSSQQQVLQMQRQLQQQQQQRAKPSSSPQSNVSLYPDRLPGGGSNSSKFPPALAGFPPALIPNNSSTQSPQWKSSVRPVISSSVPAGAPSPSAPSAKNQIPLHHQQIRSQHQTQISFGVSPAKVPGGTSAGTGNAASLSSSPTVMVGSPQNSVSKSSGGSPLSSSGAKQGPSPSPVPPVLPYQKQQLGKNSPSSSSNTPLPATSRNMPSILGNPHFSSGQNSSSKAQIPQHQPIKQQFPQAQFFFSNPYVQSQASQPDATLAPSASGFFQQHQRRSSDQQQQQNSTGMLSVSPSSLAAADPLNAAAAASAGGKVPSPATTLLQHTPAGAPHPLMTAAATAFPYIHTMQSVSLKPSAEQKPAAGR</sequence>
<feature type="region of interest" description="Disordered" evidence="1">
    <location>
        <begin position="1039"/>
        <end position="1069"/>
    </location>
</feature>
<feature type="region of interest" description="Disordered" evidence="1">
    <location>
        <begin position="1"/>
        <end position="227"/>
    </location>
</feature>
<feature type="compositionally biased region" description="Basic and acidic residues" evidence="1">
    <location>
        <begin position="489"/>
        <end position="513"/>
    </location>
</feature>
<feature type="region of interest" description="Disordered" evidence="1">
    <location>
        <begin position="766"/>
        <end position="786"/>
    </location>
</feature>
<feature type="compositionally biased region" description="Polar residues" evidence="1">
    <location>
        <begin position="111"/>
        <end position="123"/>
    </location>
</feature>
<feature type="compositionally biased region" description="Pro residues" evidence="1">
    <location>
        <begin position="316"/>
        <end position="326"/>
    </location>
</feature>
<dbReference type="PANTHER" id="PTHR34798">
    <property type="entry name" value="PROTEIN TIME FOR COFFEE"/>
    <property type="match status" value="1"/>
</dbReference>
<feature type="compositionally biased region" description="Basic and acidic residues" evidence="1">
    <location>
        <begin position="43"/>
        <end position="62"/>
    </location>
</feature>
<dbReference type="EMBL" id="KZ451930">
    <property type="protein sequence ID" value="PKA61374.1"/>
    <property type="molecule type" value="Genomic_DNA"/>
</dbReference>
<dbReference type="OrthoDB" id="784889at2759"/>
<feature type="compositionally biased region" description="Basic and acidic residues" evidence="1">
    <location>
        <begin position="70"/>
        <end position="79"/>
    </location>
</feature>
<name>A0A2I0B0R9_9ASPA</name>
<feature type="compositionally biased region" description="Basic and acidic residues" evidence="1">
    <location>
        <begin position="341"/>
        <end position="350"/>
    </location>
</feature>
<feature type="compositionally biased region" description="Low complexity" evidence="1">
    <location>
        <begin position="1169"/>
        <end position="1182"/>
    </location>
</feature>
<dbReference type="STRING" id="1088818.A0A2I0B0R9"/>
<feature type="compositionally biased region" description="Low complexity" evidence="1">
    <location>
        <begin position="1251"/>
        <end position="1286"/>
    </location>
</feature>
<feature type="compositionally biased region" description="Polar residues" evidence="1">
    <location>
        <begin position="1227"/>
        <end position="1237"/>
    </location>
</feature>
<feature type="compositionally biased region" description="Polar residues" evidence="1">
    <location>
        <begin position="1183"/>
        <end position="1193"/>
    </location>
</feature>
<keyword evidence="3" id="KW-1185">Reference proteome</keyword>
<accession>A0A2I0B0R9</accession>
<evidence type="ECO:0000256" key="1">
    <source>
        <dbReference type="SAM" id="MobiDB-lite"/>
    </source>
</evidence>
<organism evidence="2 3">
    <name type="scientific">Apostasia shenzhenica</name>
    <dbReference type="NCBI Taxonomy" id="1088818"/>
    <lineage>
        <taxon>Eukaryota</taxon>
        <taxon>Viridiplantae</taxon>
        <taxon>Streptophyta</taxon>
        <taxon>Embryophyta</taxon>
        <taxon>Tracheophyta</taxon>
        <taxon>Spermatophyta</taxon>
        <taxon>Magnoliopsida</taxon>
        <taxon>Liliopsida</taxon>
        <taxon>Asparagales</taxon>
        <taxon>Orchidaceae</taxon>
        <taxon>Apostasioideae</taxon>
        <taxon>Apostasia</taxon>
    </lineage>
</organism>
<feature type="compositionally biased region" description="Polar residues" evidence="1">
    <location>
        <begin position="1083"/>
        <end position="1106"/>
    </location>
</feature>
<reference evidence="2 3" key="1">
    <citation type="journal article" date="2017" name="Nature">
        <title>The Apostasia genome and the evolution of orchids.</title>
        <authorList>
            <person name="Zhang G.Q."/>
            <person name="Liu K.W."/>
            <person name="Li Z."/>
            <person name="Lohaus R."/>
            <person name="Hsiao Y.Y."/>
            <person name="Niu S.C."/>
            <person name="Wang J.Y."/>
            <person name="Lin Y.C."/>
            <person name="Xu Q."/>
            <person name="Chen L.J."/>
            <person name="Yoshida K."/>
            <person name="Fujiwara S."/>
            <person name="Wang Z.W."/>
            <person name="Zhang Y.Q."/>
            <person name="Mitsuda N."/>
            <person name="Wang M."/>
            <person name="Liu G.H."/>
            <person name="Pecoraro L."/>
            <person name="Huang H.X."/>
            <person name="Xiao X.J."/>
            <person name="Lin M."/>
            <person name="Wu X.Y."/>
            <person name="Wu W.L."/>
            <person name="Chen Y.Y."/>
            <person name="Chang S.B."/>
            <person name="Sakamoto S."/>
            <person name="Ohme-Takagi M."/>
            <person name="Yagi M."/>
            <person name="Zeng S.J."/>
            <person name="Shen C.Y."/>
            <person name="Yeh C.M."/>
            <person name="Luo Y.B."/>
            <person name="Tsai W.C."/>
            <person name="Van de Peer Y."/>
            <person name="Liu Z.J."/>
        </authorList>
    </citation>
    <scope>NUCLEOTIDE SEQUENCE [LARGE SCALE GENOMIC DNA]</scope>
    <source>
        <strain evidence="3">cv. Shenzhen</strain>
        <tissue evidence="2">Stem</tissue>
    </source>
</reference>
<dbReference type="PANTHER" id="PTHR34798:SF2">
    <property type="entry name" value="PROTEIN TIME FOR COFFEE"/>
    <property type="match status" value="1"/>
</dbReference>
<feature type="compositionally biased region" description="Basic and acidic residues" evidence="1">
    <location>
        <begin position="387"/>
        <end position="405"/>
    </location>
</feature>
<feature type="compositionally biased region" description="Low complexity" evidence="1">
    <location>
        <begin position="1410"/>
        <end position="1438"/>
    </location>
</feature>
<feature type="compositionally biased region" description="Polar residues" evidence="1">
    <location>
        <begin position="1335"/>
        <end position="1378"/>
    </location>
</feature>
<feature type="region of interest" description="Disordered" evidence="1">
    <location>
        <begin position="304"/>
        <end position="350"/>
    </location>
</feature>
<dbReference type="GO" id="GO:0005634">
    <property type="term" value="C:nucleus"/>
    <property type="evidence" value="ECO:0007669"/>
    <property type="project" value="TreeGrafter"/>
</dbReference>
<feature type="region of interest" description="Disordered" evidence="1">
    <location>
        <begin position="1083"/>
        <end position="1453"/>
    </location>
</feature>
<gene>
    <name evidence="2" type="primary">TIC</name>
    <name evidence="2" type="ORF">AXF42_Ash014290</name>
</gene>
<proteinExistence type="predicted"/>
<feature type="compositionally biased region" description="Acidic residues" evidence="1">
    <location>
        <begin position="80"/>
        <end position="100"/>
    </location>
</feature>
<protein>
    <submittedName>
        <fullName evidence="2">Protein time for coffee</fullName>
    </submittedName>
</protein>
<dbReference type="InterPro" id="IPR039317">
    <property type="entry name" value="TIC"/>
</dbReference>
<feature type="compositionally biased region" description="Basic and acidic residues" evidence="1">
    <location>
        <begin position="470"/>
        <end position="481"/>
    </location>
</feature>
<dbReference type="Proteomes" id="UP000236161">
    <property type="component" value="Unassembled WGS sequence"/>
</dbReference>
<feature type="compositionally biased region" description="Low complexity" evidence="1">
    <location>
        <begin position="691"/>
        <end position="700"/>
    </location>
</feature>
<evidence type="ECO:0000313" key="2">
    <source>
        <dbReference type="EMBL" id="PKA61374.1"/>
    </source>
</evidence>
<dbReference type="GO" id="GO:0042752">
    <property type="term" value="P:regulation of circadian rhythm"/>
    <property type="evidence" value="ECO:0007669"/>
    <property type="project" value="InterPro"/>
</dbReference>
<feature type="compositionally biased region" description="Low complexity" evidence="1">
    <location>
        <begin position="1122"/>
        <end position="1150"/>
    </location>
</feature>
<feature type="compositionally biased region" description="Basic residues" evidence="1">
    <location>
        <begin position="202"/>
        <end position="218"/>
    </location>
</feature>
<evidence type="ECO:0000313" key="3">
    <source>
        <dbReference type="Proteomes" id="UP000236161"/>
    </source>
</evidence>
<feature type="compositionally biased region" description="Low complexity" evidence="1">
    <location>
        <begin position="861"/>
        <end position="892"/>
    </location>
</feature>
<feature type="region of interest" description="Disordered" evidence="1">
    <location>
        <begin position="679"/>
        <end position="734"/>
    </location>
</feature>
<feature type="compositionally biased region" description="Low complexity" evidence="1">
    <location>
        <begin position="1194"/>
        <end position="1216"/>
    </location>
</feature>
<feature type="region of interest" description="Disordered" evidence="1">
    <location>
        <begin position="387"/>
        <end position="559"/>
    </location>
</feature>
<feature type="compositionally biased region" description="Basic and acidic residues" evidence="1">
    <location>
        <begin position="522"/>
        <end position="541"/>
    </location>
</feature>
<feature type="region of interest" description="Disordered" evidence="1">
    <location>
        <begin position="847"/>
        <end position="928"/>
    </location>
</feature>